<accession>A0A8E5HUH9</accession>
<proteinExistence type="predicted"/>
<sequence length="87" mass="9521">MREREAAGRVCAVLVRSGFGKCLVSLVLAARSSQLAAVPLQWPSACSAAVWFCRAARCWHFQVVDVWSFMPRARNSALGCHQTVGID</sequence>
<evidence type="ECO:0000313" key="2">
    <source>
        <dbReference type="Proteomes" id="UP000027002"/>
    </source>
</evidence>
<organism evidence="1 2">
    <name type="scientific">Ustilaginoidea virens</name>
    <name type="common">Rice false smut fungus</name>
    <name type="synonym">Villosiclava virens</name>
    <dbReference type="NCBI Taxonomy" id="1159556"/>
    <lineage>
        <taxon>Eukaryota</taxon>
        <taxon>Fungi</taxon>
        <taxon>Dikarya</taxon>
        <taxon>Ascomycota</taxon>
        <taxon>Pezizomycotina</taxon>
        <taxon>Sordariomycetes</taxon>
        <taxon>Hypocreomycetidae</taxon>
        <taxon>Hypocreales</taxon>
        <taxon>Clavicipitaceae</taxon>
        <taxon>Ustilaginoidea</taxon>
    </lineage>
</organism>
<dbReference type="GeneID" id="66066665"/>
<dbReference type="Proteomes" id="UP000027002">
    <property type="component" value="Chromosome 4"/>
</dbReference>
<keyword evidence="2" id="KW-1185">Reference proteome</keyword>
<dbReference type="RefSeq" id="XP_042999318.1">
    <property type="nucleotide sequence ID" value="XM_043143385.1"/>
</dbReference>
<dbReference type="KEGG" id="uvi:66066665"/>
<dbReference type="AlphaFoldDB" id="A0A8E5HUH9"/>
<protein>
    <submittedName>
        <fullName evidence="1">Uncharacterized protein</fullName>
    </submittedName>
</protein>
<dbReference type="EMBL" id="CP072756">
    <property type="protein sequence ID" value="QUC21645.1"/>
    <property type="molecule type" value="Genomic_DNA"/>
</dbReference>
<name>A0A8E5HUH9_USTVR</name>
<evidence type="ECO:0000313" key="1">
    <source>
        <dbReference type="EMBL" id="QUC21645.1"/>
    </source>
</evidence>
<reference evidence="1" key="1">
    <citation type="submission" date="2020-03" db="EMBL/GenBank/DDBJ databases">
        <title>A mixture of massive structural variations and highly conserved coding sequences in Ustilaginoidea virens genome.</title>
        <authorList>
            <person name="Zhang K."/>
            <person name="Zhao Z."/>
            <person name="Zhang Z."/>
            <person name="Li Y."/>
            <person name="Hsiang T."/>
            <person name="Sun W."/>
        </authorList>
    </citation>
    <scope>NUCLEOTIDE SEQUENCE</scope>
    <source>
        <strain evidence="1">UV-8b</strain>
    </source>
</reference>
<gene>
    <name evidence="1" type="ORF">UV8b_05888</name>
</gene>